<dbReference type="OrthoDB" id="76596at2157"/>
<dbReference type="Pfam" id="PF01345">
    <property type="entry name" value="DUF11"/>
    <property type="match status" value="8"/>
</dbReference>
<evidence type="ECO:0000259" key="4">
    <source>
        <dbReference type="Pfam" id="PF24346"/>
    </source>
</evidence>
<keyword evidence="6" id="KW-1185">Reference proteome</keyword>
<feature type="domain" description="DUF11" evidence="3">
    <location>
        <begin position="2536"/>
        <end position="2649"/>
    </location>
</feature>
<dbReference type="Gene3D" id="2.60.40.10">
    <property type="entry name" value="Immunoglobulins"/>
    <property type="match status" value="2"/>
</dbReference>
<feature type="domain" description="DUF11" evidence="3">
    <location>
        <begin position="2414"/>
        <end position="2528"/>
    </location>
</feature>
<evidence type="ECO:0000259" key="3">
    <source>
        <dbReference type="Pfam" id="PF01345"/>
    </source>
</evidence>
<feature type="region of interest" description="Disordered" evidence="1">
    <location>
        <begin position="2501"/>
        <end position="2525"/>
    </location>
</feature>
<gene>
    <name evidence="5" type="ORF">MCBB_1963</name>
</gene>
<evidence type="ECO:0000313" key="5">
    <source>
        <dbReference type="EMBL" id="SCG86511.1"/>
    </source>
</evidence>
<feature type="domain" description="DUF11" evidence="3">
    <location>
        <begin position="1104"/>
        <end position="1214"/>
    </location>
</feature>
<dbReference type="RefSeq" id="WP_084789945.1">
    <property type="nucleotide sequence ID" value="NZ_LT607756.1"/>
</dbReference>
<dbReference type="Gene3D" id="2.60.40.740">
    <property type="match status" value="4"/>
</dbReference>
<dbReference type="PATRIC" id="fig|129848.4.peg.2011"/>
<feature type="domain" description="DUF11" evidence="3">
    <location>
        <begin position="2003"/>
        <end position="2112"/>
    </location>
</feature>
<name>A0A1D3L4G2_9EURY</name>
<dbReference type="PANTHER" id="PTHR34819">
    <property type="entry name" value="LARGE CYSTEINE-RICH PERIPLASMIC PROTEIN OMCB"/>
    <property type="match status" value="1"/>
</dbReference>
<dbReference type="KEGG" id="mcub:MCBB_1963"/>
<accession>A0A1D3L4G2</accession>
<reference evidence="5 6" key="1">
    <citation type="submission" date="2016-08" db="EMBL/GenBank/DDBJ databases">
        <authorList>
            <person name="Seilhamer J.J."/>
        </authorList>
    </citation>
    <scope>NUCLEOTIDE SEQUENCE [LARGE SCALE GENOMIC DNA]</scope>
    <source>
        <strain evidence="5">Buetzberg</strain>
    </source>
</reference>
<feature type="transmembrane region" description="Helical" evidence="2">
    <location>
        <begin position="2794"/>
        <end position="2813"/>
    </location>
</feature>
<keyword evidence="2" id="KW-0812">Transmembrane</keyword>
<dbReference type="SUPFAM" id="SSF49464">
    <property type="entry name" value="Carboxypeptidase regulatory domain-like"/>
    <property type="match status" value="1"/>
</dbReference>
<dbReference type="NCBIfam" id="TIGR01451">
    <property type="entry name" value="B_ant_repeat"/>
    <property type="match status" value="8"/>
</dbReference>
<keyword evidence="2" id="KW-0472">Membrane</keyword>
<feature type="region of interest" description="Disordered" evidence="1">
    <location>
        <begin position="1812"/>
        <end position="1839"/>
    </location>
</feature>
<organism evidence="5 6">
    <name type="scientific">Methanobacterium congolense</name>
    <dbReference type="NCBI Taxonomy" id="118062"/>
    <lineage>
        <taxon>Archaea</taxon>
        <taxon>Methanobacteriati</taxon>
        <taxon>Methanobacteriota</taxon>
        <taxon>Methanomada group</taxon>
        <taxon>Methanobacteria</taxon>
        <taxon>Methanobacteriales</taxon>
        <taxon>Methanobacteriaceae</taxon>
        <taxon>Methanobacterium</taxon>
    </lineage>
</organism>
<dbReference type="InterPro" id="IPR051172">
    <property type="entry name" value="Chlamydia_OmcB"/>
</dbReference>
<evidence type="ECO:0000256" key="1">
    <source>
        <dbReference type="SAM" id="MobiDB-lite"/>
    </source>
</evidence>
<feature type="domain" description="DUF11" evidence="3">
    <location>
        <begin position="2151"/>
        <end position="2273"/>
    </location>
</feature>
<feature type="domain" description="DUF7507" evidence="4">
    <location>
        <begin position="795"/>
        <end position="864"/>
    </location>
</feature>
<dbReference type="Proteomes" id="UP000094707">
    <property type="component" value="Chromosome I"/>
</dbReference>
<dbReference type="PANTHER" id="PTHR34819:SF3">
    <property type="entry name" value="CELL SURFACE PROTEIN"/>
    <property type="match status" value="1"/>
</dbReference>
<dbReference type="InterPro" id="IPR008969">
    <property type="entry name" value="CarboxyPept-like_regulatory"/>
</dbReference>
<keyword evidence="2" id="KW-1133">Transmembrane helix</keyword>
<dbReference type="InterPro" id="IPR047589">
    <property type="entry name" value="DUF11_rpt"/>
</dbReference>
<feature type="domain" description="DUF11" evidence="3">
    <location>
        <begin position="2283"/>
        <end position="2408"/>
    </location>
</feature>
<evidence type="ECO:0000256" key="2">
    <source>
        <dbReference type="SAM" id="Phobius"/>
    </source>
</evidence>
<evidence type="ECO:0000313" key="6">
    <source>
        <dbReference type="Proteomes" id="UP000094707"/>
    </source>
</evidence>
<dbReference type="Pfam" id="PF24346">
    <property type="entry name" value="DUF7507"/>
    <property type="match status" value="1"/>
</dbReference>
<dbReference type="InterPro" id="IPR055354">
    <property type="entry name" value="DUF7507"/>
</dbReference>
<dbReference type="EMBL" id="LT607756">
    <property type="protein sequence ID" value="SCG86511.1"/>
    <property type="molecule type" value="Genomic_DNA"/>
</dbReference>
<sequence length="2816" mass="297734">MKTKLLLFTVFLLIITLCGTASAADTSNITFNSSTNLTNSNSNVNASNQSNIVLSGNVTRCDNGLPFSGVTISVNSLNGSFVGSTTTDAVGFYSMNFSSDERNFMVTASHTGHVPETKYVDATTCTNNSGNLVGFANFKLGPIPVSTVTAPNSSFINESFNFQVSFKDGGDVTGYGPYIELITPEGVTLNPSSVTYLGSKVTVTDNGIFPASGTLIDALTGLSVTGTPGSHLWIIQYPLGSFTTQEPEAVLNLTATVDGNATLGLPLNITAYPVFRYGATPTGTTPLRGVSSTTPVTPTVIKLTKTSDAHEQETATGSNYPVTYTLTVDVANGQTVNNVTLIDYIPGNLQFVKVVDPAGGTVIQQPSTTTPGGKLIINFGSITGVLGSDRVVKYTVFAPEFNNTAGYVLDPSTGATTNATNNATVNGTYLSNPVSSSDSYTLNLKSLAVQKGVSDTTNSTNHKPLDILKYTVNFQVSDFFSLKELVIMDTMGDGQTFLNDAAHTPTLTLHLPSGTYNLNFNPLDSSVFQMIHNSTTGETYLVFNVSQLLINNGLSGVLEGVNYTGVNNGATEGSINFWSQINVNYENPNHPVVSNDYIKNSVTDSAKLTENNSSVSDGSGTQIRIVSPTASKSIYKINGSDPVSGNPVKPGDTVTFSLEVYVPTTNLENFSITDYLPLPFLRTVGFSNGQTPVAQGTLPSAGQWCFASDDTFSALTGTIPTLVVDPVQNTLTFFYGNVYNATQPTSLVHILFTVTATDEPMVDSLYLTNLMNINYNNTFLETFADNKIVSLTTQEPHITVTKTANTTTAQGGDSVTYTIKIQNTGHATAYNVNVLDNFKNLFFPSYVQSITGVTATYQNGQSIDLTGLGDLFGNGLNFGALYPIYTANDSSHINMSTIIITYTALLGNVYPNQSLTNTVNVTNYTSSPLAGSPNYVTNPADYSSTATVTTLKPQFTKSYLGSLDGISSGNNLTIGEKGRFRLVVTLPGGQITNLKIVDTLPNGLTYLGYYLNTSGPGYLGSLAPLSFTQSGNVLTFLFSGTSNTTSGSNNIFYIDLDFIVANSTSNPVHSTNNTQTNSATLSWTDPGNSPITRTAAVNVVEPLLNITKTFSPNPVQGGQTTTVTITVKNTGSSTAYHTIITDPLNGTNGSQIFDLTSVLEGTTASGFSYNYSNGVVTYTGGDIAAGQTKTFTFTVKILPDVVIGPRYTNTATANYYSLPWNGTSPDPNGRQYTNSGSAVLRTGNPTIGKNILTSSIHGTTGNLTVGEYVTYRIPVTMPTGVFNNLKVVDTLPNGFQYTGVYFVNTTNFSGVISNPIVTVSGQSITFLFSGLTNSTASNNPFYIDLQALVLNQTINNATVPTKTNRVNLTWDENTAGAFTATKTATIVEPKLSVSKSVTPTTVDGGDKMTVTLNVTNNGGSPAYNVNLTDTLNSTLFDLTTFSYTPVTGFNISLIGNTVKIVAGDDTTVINPGQTIQFIFTLNAMKDAPSNSSFINNATIQSFRSLPPSYTESRAYPAVNSNNVIISTVAPSASKTINSTSEPDSTGTNVMVGEVVTYQLNLTVPEGKTINVNLNDVLSSKLKYLAGSAQIKRSNGSITATGFNFSQINAFENIDPTTTSNIAFNLGNITYTGTDGLQNGTLTLIFNAVVLNSQNQRGDTIPNSLIFTYQNATGQTSSSTTSSPALNVVVPQLSSSKQVLNPVTPASVEGGQNVTFKVQVQNNNTTNGAPAYNLQILDPLLPDYTGLDYTHLIITPSNAGIVFHDFSTAGVLNITVDRLLPGEYLNITYNATVNPQVKYGDQNVTNTVNFTGTTLPGDHGTNNSTPGNPGADDGKRTGDPLQGAINNLYSNATATLTARKPTISKAIVGSSNSPVGGSVHYRITITLPVGVTDDMYLTDVMASGTSYVTGSATLTPSTGISTEFAVPQVSGTGTLNFDFGWINATQSGTIYLDYYGLVENVLSNQNGVTLTNTANMYFKDPQNPGNYLNGGSSNATSTVVEPNLQVTKTASKTNLNTGEQFTYTVTVKHTATSTSDAYDVQVVDTLPYGLTYVPGSEVLPPTWTLTVSGSTLTFTAPVLTLSEGDVSFIFNCTVNNNYNLAGGNLTNIAVSTYASEPSGNPDRRTGTDGLGPGVLNDYYTTGNAQVHVLGADIVVEKVGPSSVNAGEPLNYTVIVINKGPDTAVNVVLNDTIMGSWFNRLVNPQYSINGGSWINVPSGSWALNLGNILPGAENNVTIAVRSILASSAPAGQINNTATATSTTADPVPTDNTSTALTDVGINDSLVITKTGPSGPLTAGKDNITYTLTIHNNGPSDSSQLTITDDVPGVLTNVEYFVVGYSTSWMEWNNPLIWLQPLTAGQDIVIEIRGNILPNATSSNGNELNSIVVTNNANVTSPTDPAGSSDQWNTTVVAQVDVFVEKTGTPNPVVPGTNVTYTIKVGNRGPSTAVGVTLNDIVPSVIVNPEFSLDNGTTWNPWTGNLLLGNLEPNQNLTVLLRGTENATNHDNFTNTATVSSQTNDPNTEDKTSSYEIRVKTADIEVTKDANNLTPNYNQNVTFTVTVTNHGPDEATGVVVSDLLPDGLKLISYSATQGFYNSTTGIWMVGTLENGFNSTLTIIAQVVKTGNLTNVANKTAENEYDPNPENNNDSKTLNVPAAATLSITKTASPVKLHIHESVIFTLIVQNHGPDAAVSVYVDDKLPKGLKYLSSSANYGSYDPSTGIWTIGDLPNGTTAVLTMKCGVEVLGPLENHAHVYSSTYDPILHPTSAAAGVSVTPQPVPNNPDKNGKTVPMQPTAVPLAALVLAVLMIVGGFGFKKR</sequence>
<dbReference type="GeneID" id="30412799"/>
<protein>
    <submittedName>
        <fullName evidence="5">Uncharacterized protein</fullName>
    </submittedName>
</protein>
<feature type="domain" description="DUF11" evidence="3">
    <location>
        <begin position="1391"/>
        <end position="1501"/>
    </location>
</feature>
<proteinExistence type="predicted"/>
<dbReference type="InterPro" id="IPR001434">
    <property type="entry name" value="OmcB-like_DUF11"/>
</dbReference>
<feature type="compositionally biased region" description="Polar residues" evidence="1">
    <location>
        <begin position="2501"/>
        <end position="2519"/>
    </location>
</feature>
<feature type="domain" description="DUF11" evidence="3">
    <location>
        <begin position="2658"/>
        <end position="2766"/>
    </location>
</feature>
<dbReference type="InterPro" id="IPR013783">
    <property type="entry name" value="Ig-like_fold"/>
</dbReference>